<dbReference type="Gene3D" id="1.10.287.950">
    <property type="entry name" value="Methyl-accepting chemotaxis protein"/>
    <property type="match status" value="1"/>
</dbReference>
<dbReference type="CDD" id="cd11386">
    <property type="entry name" value="MCP_signal"/>
    <property type="match status" value="1"/>
</dbReference>
<gene>
    <name evidence="6" type="ORF">QU481_01970</name>
</gene>
<evidence type="ECO:0000259" key="5">
    <source>
        <dbReference type="PROSITE" id="PS50112"/>
    </source>
</evidence>
<proteinExistence type="predicted"/>
<feature type="transmembrane region" description="Helical" evidence="3">
    <location>
        <begin position="162"/>
        <end position="180"/>
    </location>
</feature>
<dbReference type="InterPro" id="IPR004089">
    <property type="entry name" value="MCPsignal_dom"/>
</dbReference>
<evidence type="ECO:0000313" key="7">
    <source>
        <dbReference type="Proteomes" id="UP001168540"/>
    </source>
</evidence>
<keyword evidence="3" id="KW-1133">Transmembrane helix</keyword>
<dbReference type="SMART" id="SM00283">
    <property type="entry name" value="MA"/>
    <property type="match status" value="1"/>
</dbReference>
<keyword evidence="7" id="KW-1185">Reference proteome</keyword>
<dbReference type="InterPro" id="IPR013655">
    <property type="entry name" value="PAS_fold_3"/>
</dbReference>
<evidence type="ECO:0000313" key="6">
    <source>
        <dbReference type="EMBL" id="MDN0073660.1"/>
    </source>
</evidence>
<evidence type="ECO:0000256" key="1">
    <source>
        <dbReference type="ARBA" id="ARBA00023224"/>
    </source>
</evidence>
<dbReference type="Proteomes" id="UP001168540">
    <property type="component" value="Unassembled WGS sequence"/>
</dbReference>
<feature type="domain" description="Methyl-accepting transducer" evidence="4">
    <location>
        <begin position="271"/>
        <end position="507"/>
    </location>
</feature>
<protein>
    <submittedName>
        <fullName evidence="6">PAS domain-containing methyl-accepting chemotaxis protein</fullName>
    </submittedName>
</protein>
<dbReference type="SMART" id="SM00086">
    <property type="entry name" value="PAC"/>
    <property type="match status" value="1"/>
</dbReference>
<keyword evidence="3" id="KW-0812">Transmembrane</keyword>
<dbReference type="Pfam" id="PF00015">
    <property type="entry name" value="MCPsignal"/>
    <property type="match status" value="1"/>
</dbReference>
<dbReference type="EMBL" id="JAUEDK010000002">
    <property type="protein sequence ID" value="MDN0073660.1"/>
    <property type="molecule type" value="Genomic_DNA"/>
</dbReference>
<dbReference type="NCBIfam" id="TIGR00229">
    <property type="entry name" value="sensory_box"/>
    <property type="match status" value="1"/>
</dbReference>
<comment type="caution">
    <text evidence="6">The sequence shown here is derived from an EMBL/GenBank/DDBJ whole genome shotgun (WGS) entry which is preliminary data.</text>
</comment>
<dbReference type="PANTHER" id="PTHR32089:SF112">
    <property type="entry name" value="LYSOZYME-LIKE PROTEIN-RELATED"/>
    <property type="match status" value="1"/>
</dbReference>
<dbReference type="InterPro" id="IPR035965">
    <property type="entry name" value="PAS-like_dom_sf"/>
</dbReference>
<reference evidence="6" key="1">
    <citation type="submission" date="2023-06" db="EMBL/GenBank/DDBJ databases">
        <authorList>
            <person name="Zhang S."/>
        </authorList>
    </citation>
    <scope>NUCLEOTIDE SEQUENCE</scope>
    <source>
        <strain evidence="6">SG2303</strain>
    </source>
</reference>
<dbReference type="SUPFAM" id="SSF58104">
    <property type="entry name" value="Methyl-accepting chemotaxis protein (MCP) signaling domain"/>
    <property type="match status" value="1"/>
</dbReference>
<sequence length="543" mass="58831">MRKNLPVMEHETLLPEGEFIYSRTDLQGTIIEANDAFARISGFQREEMLGQPHNIVRHPDMPEAAFVDMWRDLKAGRPWRGVVKNRRKDGGFYWVIANASPVRVHGQIVGFQSIRTRPTRDEVGAADIAYKRIREGDCTLQVEHGRVRKVRSAWRQCLTPEALAYCMGIAGLLLVASLLLEETTGIHYAHTLSLALGGTVGILAAGFVFLFLPRLLKEQKVLSDHIEYVLVSGDLTHRMALDSHTPRGVISRKFDIFVSSVQATMQSIANAAQQVSQSTLEVATSVDRINQSALIQSQATAAAAAAVEQITVAIGEVANHAGATREVSQRSGETAHAGAQQSAVASHTVHALAVTVKASAERVEELGARSSEISRITEVIQDIADQTNLLALNAAIEAARAGESGRGFAVVADAVRKLAERTREATQEIRTMTVSIHEETERAVLGMQSGAEHVESSVALVVAAKEALDLINTEMAHTTHMVSGISDATVEQQNAMGELSNSINQVAEMTTQNLSVVTQTGQLTQRLDGTVDRMLKTVGQYAV</sequence>
<dbReference type="Gene3D" id="3.30.450.20">
    <property type="entry name" value="PAS domain"/>
    <property type="match status" value="1"/>
</dbReference>
<accession>A0ABT7XIP4</accession>
<feature type="domain" description="PAS" evidence="5">
    <location>
        <begin position="25"/>
        <end position="60"/>
    </location>
</feature>
<keyword evidence="3" id="KW-0472">Membrane</keyword>
<keyword evidence="1 2" id="KW-0807">Transducer</keyword>
<dbReference type="InterPro" id="IPR000014">
    <property type="entry name" value="PAS"/>
</dbReference>
<feature type="transmembrane region" description="Helical" evidence="3">
    <location>
        <begin position="192"/>
        <end position="212"/>
    </location>
</feature>
<dbReference type="InterPro" id="IPR001610">
    <property type="entry name" value="PAC"/>
</dbReference>
<dbReference type="PANTHER" id="PTHR32089">
    <property type="entry name" value="METHYL-ACCEPTING CHEMOTAXIS PROTEIN MCPB"/>
    <property type="match status" value="1"/>
</dbReference>
<dbReference type="SUPFAM" id="SSF55785">
    <property type="entry name" value="PYP-like sensor domain (PAS domain)"/>
    <property type="match status" value="1"/>
</dbReference>
<dbReference type="RefSeq" id="WP_289828190.1">
    <property type="nucleotide sequence ID" value="NZ_JAUEDK010000002.1"/>
</dbReference>
<evidence type="ECO:0000259" key="4">
    <source>
        <dbReference type="PROSITE" id="PS50111"/>
    </source>
</evidence>
<dbReference type="CDD" id="cd00130">
    <property type="entry name" value="PAS"/>
    <property type="match status" value="1"/>
</dbReference>
<dbReference type="Pfam" id="PF08447">
    <property type="entry name" value="PAS_3"/>
    <property type="match status" value="1"/>
</dbReference>
<evidence type="ECO:0000256" key="3">
    <source>
        <dbReference type="SAM" id="Phobius"/>
    </source>
</evidence>
<name>A0ABT7XIP4_9NEIS</name>
<organism evidence="6 7">
    <name type="scientific">Crenobacter oryzisoli</name>
    <dbReference type="NCBI Taxonomy" id="3056844"/>
    <lineage>
        <taxon>Bacteria</taxon>
        <taxon>Pseudomonadati</taxon>
        <taxon>Pseudomonadota</taxon>
        <taxon>Betaproteobacteria</taxon>
        <taxon>Neisseriales</taxon>
        <taxon>Neisseriaceae</taxon>
        <taxon>Crenobacter</taxon>
    </lineage>
</organism>
<dbReference type="PROSITE" id="PS50112">
    <property type="entry name" value="PAS"/>
    <property type="match status" value="1"/>
</dbReference>
<dbReference type="PROSITE" id="PS50111">
    <property type="entry name" value="CHEMOTAXIS_TRANSDUC_2"/>
    <property type="match status" value="1"/>
</dbReference>
<evidence type="ECO:0000256" key="2">
    <source>
        <dbReference type="PROSITE-ProRule" id="PRU00284"/>
    </source>
</evidence>